<dbReference type="GO" id="GO:0005576">
    <property type="term" value="C:extracellular region"/>
    <property type="evidence" value="ECO:0007669"/>
    <property type="project" value="UniProtKB-SubCell"/>
</dbReference>
<proteinExistence type="predicted"/>
<evidence type="ECO:0000313" key="6">
    <source>
        <dbReference type="Proteomes" id="UP000486351"/>
    </source>
</evidence>
<evidence type="ECO:0000259" key="4">
    <source>
        <dbReference type="Pfam" id="PF20147"/>
    </source>
</evidence>
<dbReference type="AlphaFoldDB" id="A0A6G0RDL4"/>
<dbReference type="Pfam" id="PF20147">
    <property type="entry name" value="Crinkler"/>
    <property type="match status" value="2"/>
</dbReference>
<evidence type="ECO:0000256" key="3">
    <source>
        <dbReference type="ARBA" id="ARBA00022525"/>
    </source>
</evidence>
<gene>
    <name evidence="5" type="ORF">PF008_g15794</name>
</gene>
<reference evidence="5 6" key="1">
    <citation type="submission" date="2018-09" db="EMBL/GenBank/DDBJ databases">
        <title>Genomic investigation of the strawberry pathogen Phytophthora fragariae indicates pathogenicity is determined by transcriptional variation in three key races.</title>
        <authorList>
            <person name="Adams T.M."/>
            <person name="Armitage A.D."/>
            <person name="Sobczyk M.K."/>
            <person name="Bates H.J."/>
            <person name="Dunwell J.M."/>
            <person name="Nellist C.F."/>
            <person name="Harrison R.J."/>
        </authorList>
    </citation>
    <scope>NUCLEOTIDE SEQUENCE [LARGE SCALE GENOMIC DNA]</scope>
    <source>
        <strain evidence="5 6">NOV-77</strain>
    </source>
</reference>
<keyword evidence="3" id="KW-0964">Secreted</keyword>
<name>A0A6G0RDL4_9STRA</name>
<dbReference type="GO" id="GO:0043657">
    <property type="term" value="C:host cell"/>
    <property type="evidence" value="ECO:0007669"/>
    <property type="project" value="UniProtKB-SubCell"/>
</dbReference>
<dbReference type="Proteomes" id="UP000486351">
    <property type="component" value="Unassembled WGS sequence"/>
</dbReference>
<protein>
    <recommendedName>
        <fullName evidence="4">Crinkler effector protein N-terminal domain-containing protein</fullName>
    </recommendedName>
</protein>
<dbReference type="EMBL" id="QXFY01001048">
    <property type="protein sequence ID" value="KAE9330106.1"/>
    <property type="molecule type" value="Genomic_DNA"/>
</dbReference>
<sequence length="388" mass="43784">MKIQLWCLVLGAETPPFGVLAEPNSSVESLRFTIKGSSSALHLVGVERIRLYVAKQENGEWLALDAPQLQTLMRGDQETTASSMCGSRLEELDKVRDHFQEVDAQNIHILVKVDEPTVEFRNLTQLQCLFVWEDKGTFVSLDVKTTDRLEQLQVAIKEEMAGVYPVGDARRLELYASKNWSGEWLNSKADMRLLVKGERSVVDTWLRRRIDPMSTVGDLFSSSPAYSTQLVVLPAVEKIISKDYPNLQFSQQFTEIAEVLKNTDEVNELVKTIKRIGNQVGAVDAQSTPFIVLDSSTGMGKTQMAFNLMARDEFDMFYFDMSDLPGSGYLPVQSRTFVHSLKKDFPTVFKDGPREPADLAESYTLGFIWALLTGRPTFAILRTHEEMH</sequence>
<feature type="domain" description="Crinkler effector protein N-terminal" evidence="4">
    <location>
        <begin position="125"/>
        <end position="228"/>
    </location>
</feature>
<evidence type="ECO:0000313" key="5">
    <source>
        <dbReference type="EMBL" id="KAE9330106.1"/>
    </source>
</evidence>
<evidence type="ECO:0000256" key="2">
    <source>
        <dbReference type="ARBA" id="ARBA00004613"/>
    </source>
</evidence>
<accession>A0A6G0RDL4</accession>
<dbReference type="InterPro" id="IPR045379">
    <property type="entry name" value="Crinkler_N"/>
</dbReference>
<feature type="domain" description="Crinkler effector protein N-terminal" evidence="4">
    <location>
        <begin position="3"/>
        <end position="112"/>
    </location>
</feature>
<organism evidence="5 6">
    <name type="scientific">Phytophthora fragariae</name>
    <dbReference type="NCBI Taxonomy" id="53985"/>
    <lineage>
        <taxon>Eukaryota</taxon>
        <taxon>Sar</taxon>
        <taxon>Stramenopiles</taxon>
        <taxon>Oomycota</taxon>
        <taxon>Peronosporomycetes</taxon>
        <taxon>Peronosporales</taxon>
        <taxon>Peronosporaceae</taxon>
        <taxon>Phytophthora</taxon>
    </lineage>
</organism>
<comment type="caution">
    <text evidence="5">The sequence shown here is derived from an EMBL/GenBank/DDBJ whole genome shotgun (WGS) entry which is preliminary data.</text>
</comment>
<comment type="subcellular location">
    <subcellularLocation>
        <location evidence="1">Host cell</location>
    </subcellularLocation>
    <subcellularLocation>
        <location evidence="2">Secreted</location>
    </subcellularLocation>
</comment>
<evidence type="ECO:0000256" key="1">
    <source>
        <dbReference type="ARBA" id="ARBA00004340"/>
    </source>
</evidence>